<sequence length="131" mass="15219">MGQDYWHENTSVSLINYHFVWIVRRRRKMLVGDVDKRLLELIPQAVAELECQVIAVETHLDHVHLFLQAKPILAPYQIMHKVKGATSHALRKEFPHLLKLPSLWTRSYFCGTAGSVSGDTIKRYVEQQKIK</sequence>
<dbReference type="PANTHER" id="PTHR33360">
    <property type="entry name" value="TRANSPOSASE FOR INSERTION SEQUENCE ELEMENT IS200"/>
    <property type="match status" value="1"/>
</dbReference>
<keyword evidence="3" id="KW-1185">Reference proteome</keyword>
<dbReference type="Proteomes" id="UP001476950">
    <property type="component" value="Unassembled WGS sequence"/>
</dbReference>
<evidence type="ECO:0000259" key="1">
    <source>
        <dbReference type="SMART" id="SM01321"/>
    </source>
</evidence>
<dbReference type="PANTHER" id="PTHR33360:SF2">
    <property type="entry name" value="TRANSPOSASE FOR INSERTION SEQUENCE ELEMENT IS200"/>
    <property type="match status" value="1"/>
</dbReference>
<proteinExistence type="predicted"/>
<dbReference type="EMBL" id="JAMPLM010000048">
    <property type="protein sequence ID" value="MEP1061943.1"/>
    <property type="molecule type" value="Genomic_DNA"/>
</dbReference>
<protein>
    <submittedName>
        <fullName evidence="2">IS200/IS605 family transposase</fullName>
    </submittedName>
</protein>
<comment type="caution">
    <text evidence="2">The sequence shown here is derived from an EMBL/GenBank/DDBJ whole genome shotgun (WGS) entry which is preliminary data.</text>
</comment>
<evidence type="ECO:0000313" key="2">
    <source>
        <dbReference type="EMBL" id="MEP1061943.1"/>
    </source>
</evidence>
<accession>A0ABV0KRT6</accession>
<evidence type="ECO:0000313" key="3">
    <source>
        <dbReference type="Proteomes" id="UP001476950"/>
    </source>
</evidence>
<dbReference type="InterPro" id="IPR002686">
    <property type="entry name" value="Transposase_17"/>
</dbReference>
<feature type="domain" description="Transposase IS200-like" evidence="1">
    <location>
        <begin position="12"/>
        <end position="128"/>
    </location>
</feature>
<organism evidence="2 3">
    <name type="scientific">Stenomitos frigidus AS-A4</name>
    <dbReference type="NCBI Taxonomy" id="2933935"/>
    <lineage>
        <taxon>Bacteria</taxon>
        <taxon>Bacillati</taxon>
        <taxon>Cyanobacteriota</taxon>
        <taxon>Cyanophyceae</taxon>
        <taxon>Leptolyngbyales</taxon>
        <taxon>Leptolyngbyaceae</taxon>
        <taxon>Stenomitos</taxon>
    </lineage>
</organism>
<dbReference type="NCBIfam" id="NF033573">
    <property type="entry name" value="transpos_IS200"/>
    <property type="match status" value="1"/>
</dbReference>
<dbReference type="Gene3D" id="3.30.70.1290">
    <property type="entry name" value="Transposase IS200-like"/>
    <property type="match status" value="1"/>
</dbReference>
<name>A0ABV0KRT6_9CYAN</name>
<dbReference type="RefSeq" id="WP_190455519.1">
    <property type="nucleotide sequence ID" value="NZ_JAMPLM010000048.1"/>
</dbReference>
<reference evidence="2 3" key="1">
    <citation type="submission" date="2022-04" db="EMBL/GenBank/DDBJ databases">
        <title>Positive selection, recombination, and allopatry shape intraspecific diversity of widespread and dominant cyanobacteria.</title>
        <authorList>
            <person name="Wei J."/>
            <person name="Shu W."/>
            <person name="Hu C."/>
        </authorList>
    </citation>
    <scope>NUCLEOTIDE SEQUENCE [LARGE SCALE GENOMIC DNA]</scope>
    <source>
        <strain evidence="2 3">AS-A4</strain>
    </source>
</reference>
<dbReference type="Pfam" id="PF01797">
    <property type="entry name" value="Y1_Tnp"/>
    <property type="match status" value="1"/>
</dbReference>
<dbReference type="InterPro" id="IPR036515">
    <property type="entry name" value="Transposase_17_sf"/>
</dbReference>
<dbReference type="SUPFAM" id="SSF143422">
    <property type="entry name" value="Transposase IS200-like"/>
    <property type="match status" value="1"/>
</dbReference>
<dbReference type="SMART" id="SM01321">
    <property type="entry name" value="Y1_Tnp"/>
    <property type="match status" value="1"/>
</dbReference>
<gene>
    <name evidence="2" type="primary">tnpA</name>
    <name evidence="2" type="ORF">NDI38_26575</name>
</gene>